<protein>
    <submittedName>
        <fullName evidence="2">Uncharacterized protein</fullName>
    </submittedName>
</protein>
<gene>
    <name evidence="2" type="ORF">RB2654_17966</name>
</gene>
<sequence length="141" mass="15656">MKAPWHLWVVGVLSLLWNAGGAYDWVMAHFAADSYMGMMTEEQRAWYSDFPLWAEIFWALGVWGAVIGSILLLLRSGFAQLAFVLSLIGLLGNTLHSLTSMGNALVDMMGPGSMAFTAAIIIVALLLWFYARAMARKRVLR</sequence>
<organism evidence="2 3">
    <name type="scientific">Maritimibacter alkaliphilus HTCC2654</name>
    <dbReference type="NCBI Taxonomy" id="314271"/>
    <lineage>
        <taxon>Bacteria</taxon>
        <taxon>Pseudomonadati</taxon>
        <taxon>Pseudomonadota</taxon>
        <taxon>Alphaproteobacteria</taxon>
        <taxon>Rhodobacterales</taxon>
        <taxon>Roseobacteraceae</taxon>
        <taxon>Maritimibacter</taxon>
    </lineage>
</organism>
<dbReference type="Proteomes" id="UP000002931">
    <property type="component" value="Unassembled WGS sequence"/>
</dbReference>
<dbReference type="STRING" id="314271.RB2654_17966"/>
<dbReference type="RefSeq" id="WP_008334150.1">
    <property type="nucleotide sequence ID" value="NZ_CH902578.1"/>
</dbReference>
<accession>A3VL62</accession>
<feature type="transmembrane region" description="Helical" evidence="1">
    <location>
        <begin position="81"/>
        <end position="99"/>
    </location>
</feature>
<proteinExistence type="predicted"/>
<dbReference type="OrthoDB" id="5801787at2"/>
<dbReference type="EMBL" id="AAMT01000021">
    <property type="protein sequence ID" value="EAQ10981.1"/>
    <property type="molecule type" value="Genomic_DNA"/>
</dbReference>
<evidence type="ECO:0000313" key="2">
    <source>
        <dbReference type="EMBL" id="EAQ10981.1"/>
    </source>
</evidence>
<keyword evidence="1" id="KW-0812">Transmembrane</keyword>
<keyword evidence="3" id="KW-1185">Reference proteome</keyword>
<keyword evidence="1" id="KW-1133">Transmembrane helix</keyword>
<name>A3VL62_9RHOB</name>
<feature type="transmembrane region" description="Helical" evidence="1">
    <location>
        <begin position="56"/>
        <end position="74"/>
    </location>
</feature>
<keyword evidence="1" id="KW-0472">Membrane</keyword>
<dbReference type="eggNOG" id="ENOG50336M6">
    <property type="taxonomic scope" value="Bacteria"/>
</dbReference>
<evidence type="ECO:0000256" key="1">
    <source>
        <dbReference type="SAM" id="Phobius"/>
    </source>
</evidence>
<reference evidence="2 3" key="1">
    <citation type="journal article" date="2010" name="J. Bacteriol.">
        <title>Genome sequences of Pelagibaca bermudensis HTCC2601T and Maritimibacter alkaliphilus HTCC2654T, the type strains of two marine Roseobacter genera.</title>
        <authorList>
            <person name="Thrash J.C."/>
            <person name="Cho J.C."/>
            <person name="Ferriera S."/>
            <person name="Johnson J."/>
            <person name="Vergin K.L."/>
            <person name="Giovannoni S.J."/>
        </authorList>
    </citation>
    <scope>NUCLEOTIDE SEQUENCE [LARGE SCALE GENOMIC DNA]</scope>
    <source>
        <strain evidence="2 3">HTCC2654</strain>
    </source>
</reference>
<feature type="transmembrane region" description="Helical" evidence="1">
    <location>
        <begin position="111"/>
        <end position="131"/>
    </location>
</feature>
<comment type="caution">
    <text evidence="2">The sequence shown here is derived from an EMBL/GenBank/DDBJ whole genome shotgun (WGS) entry which is preliminary data.</text>
</comment>
<evidence type="ECO:0000313" key="3">
    <source>
        <dbReference type="Proteomes" id="UP000002931"/>
    </source>
</evidence>
<dbReference type="AlphaFoldDB" id="A3VL62"/>
<dbReference type="HOGENOM" id="CLU_127076_1_0_5"/>